<feature type="binding site" evidence="6">
    <location>
        <begin position="91"/>
        <end position="92"/>
    </location>
    <ligand>
        <name>NADP(+)</name>
        <dbReference type="ChEBI" id="CHEBI:58349"/>
    </ligand>
</feature>
<dbReference type="InterPro" id="IPR022674">
    <property type="entry name" value="G6P_DH_NAD-bd"/>
</dbReference>
<dbReference type="PRINTS" id="PR00079">
    <property type="entry name" value="G6PDHDRGNASE"/>
</dbReference>
<comment type="similarity">
    <text evidence="6">Belongs to the glucose-6-phosphate dehydrogenase family.</text>
</comment>
<dbReference type="UniPathway" id="UPA00115">
    <property type="reaction ID" value="UER00408"/>
</dbReference>
<evidence type="ECO:0000256" key="1">
    <source>
        <dbReference type="ARBA" id="ARBA00004937"/>
    </source>
</evidence>
<dbReference type="Pfam" id="PF00479">
    <property type="entry name" value="G6PD_N"/>
    <property type="match status" value="1"/>
</dbReference>
<keyword evidence="5 6" id="KW-0119">Carbohydrate metabolism</keyword>
<dbReference type="Gene3D" id="3.30.360.10">
    <property type="entry name" value="Dihydrodipicolinate Reductase, domain 2"/>
    <property type="match status" value="1"/>
</dbReference>
<dbReference type="STRING" id="1802319.A2928_03310"/>
<evidence type="ECO:0000256" key="4">
    <source>
        <dbReference type="ARBA" id="ARBA00023002"/>
    </source>
</evidence>
<feature type="active site" description="Proton acceptor" evidence="6">
    <location>
        <position position="251"/>
    </location>
</feature>
<dbReference type="InterPro" id="IPR001282">
    <property type="entry name" value="G6P_DH"/>
</dbReference>
<keyword evidence="3 6" id="KW-0521">NADP</keyword>
<dbReference type="SUPFAM" id="SSF55347">
    <property type="entry name" value="Glyceraldehyde-3-phosphate dehydrogenase-like, C-terminal domain"/>
    <property type="match status" value="1"/>
</dbReference>
<feature type="domain" description="Glucose-6-phosphate dehydrogenase NAD-binding" evidence="7">
    <location>
        <begin position="10"/>
        <end position="198"/>
    </location>
</feature>
<dbReference type="Gene3D" id="3.40.50.720">
    <property type="entry name" value="NAD(P)-binding Rossmann-like Domain"/>
    <property type="match status" value="1"/>
</dbReference>
<evidence type="ECO:0000256" key="3">
    <source>
        <dbReference type="ARBA" id="ARBA00022857"/>
    </source>
</evidence>
<feature type="domain" description="Glucose-6-phosphate dehydrogenase C-terminal" evidence="8">
    <location>
        <begin position="200"/>
        <end position="465"/>
    </location>
</feature>
<sequence>MNGSHPTILVIFGATGDLANSKLLPSLFDLYEKKFLPDEVRIVAYGRRDHSNETYRTVVSESLSSYFVKKGRTETKAKSIFLSKILYVKGEFEGTDHYERLAFALNLIDKEVFQTCSNKLFYLAVPPLHYETILTHLADSGLTIPCGPGEGWTRILIEKPFGNDLATAAKLDALLGSLFEEEQIFRIDHYLAKEALQNILTFRFSNGIFEHLWNDRHIDAIDVVMAEKNTVATRGAFYDGVGALRDVGQNHILQMLALVIMERPNIFTAVRIQKERARVIASLRLSDMRGGIKKWQYAGYLSEPNIKKNSKTETAFFLNVYVDNDRFRQVPINLLAGKAFRDSGAYIKIIFKKSAECVCGRGVACVHKNTLTFNIQPNEGISLSFWVKKPGFGYEVEEKKMTFYYKDSELESELPDAYERVLYDCIRGDQSLFASTDEVKASWSFITPIVEAWKNTKSKVYDAGSDILRLYE</sequence>
<comment type="caution">
    <text evidence="9">The sequence shown here is derived from an EMBL/GenBank/DDBJ whole genome shotgun (WGS) entry which is preliminary data.</text>
</comment>
<comment type="function">
    <text evidence="6">Catalyzes the oxidation of glucose 6-phosphate to 6-phosphogluconolactone.</text>
</comment>
<dbReference type="GO" id="GO:0050661">
    <property type="term" value="F:NADP binding"/>
    <property type="evidence" value="ECO:0007669"/>
    <property type="project" value="UniProtKB-UniRule"/>
</dbReference>
<feature type="binding site" evidence="6">
    <location>
        <position position="227"/>
    </location>
    <ligand>
        <name>substrate</name>
    </ligand>
</feature>
<dbReference type="EMBL" id="MHRX01000002">
    <property type="protein sequence ID" value="OHA34977.1"/>
    <property type="molecule type" value="Genomic_DNA"/>
</dbReference>
<dbReference type="InterPro" id="IPR022675">
    <property type="entry name" value="G6P_DH_C"/>
</dbReference>
<comment type="pathway">
    <text evidence="1 6">Carbohydrate degradation; pentose phosphate pathway; D-ribulose 5-phosphate from D-glucose 6-phosphate (oxidative stage): step 1/3.</text>
</comment>
<keyword evidence="2 6" id="KW-0313">Glucose metabolism</keyword>
<dbReference type="InterPro" id="IPR036291">
    <property type="entry name" value="NAD(P)-bd_dom_sf"/>
</dbReference>
<dbReference type="GO" id="GO:0005829">
    <property type="term" value="C:cytosol"/>
    <property type="evidence" value="ECO:0007669"/>
    <property type="project" value="TreeGrafter"/>
</dbReference>
<evidence type="ECO:0000256" key="2">
    <source>
        <dbReference type="ARBA" id="ARBA00022526"/>
    </source>
</evidence>
<evidence type="ECO:0000259" key="7">
    <source>
        <dbReference type="Pfam" id="PF00479"/>
    </source>
</evidence>
<accession>A0A1G2NFW0</accession>
<evidence type="ECO:0000259" key="8">
    <source>
        <dbReference type="Pfam" id="PF02781"/>
    </source>
</evidence>
<dbReference type="GO" id="GO:0009051">
    <property type="term" value="P:pentose-phosphate shunt, oxidative branch"/>
    <property type="evidence" value="ECO:0007669"/>
    <property type="project" value="TreeGrafter"/>
</dbReference>
<evidence type="ECO:0000256" key="6">
    <source>
        <dbReference type="HAMAP-Rule" id="MF_00966"/>
    </source>
</evidence>
<dbReference type="Proteomes" id="UP000176221">
    <property type="component" value="Unassembled WGS sequence"/>
</dbReference>
<evidence type="ECO:0000256" key="5">
    <source>
        <dbReference type="ARBA" id="ARBA00023277"/>
    </source>
</evidence>
<feature type="binding site" evidence="6">
    <location>
        <position position="159"/>
    </location>
    <ligand>
        <name>NADP(+)</name>
        <dbReference type="ChEBI" id="CHEBI:58349"/>
    </ligand>
</feature>
<protein>
    <recommendedName>
        <fullName evidence="6">Glucose-6-phosphate 1-dehydrogenase</fullName>
        <shortName evidence="6">G6PD</shortName>
        <ecNumber evidence="6">1.1.1.49</ecNumber>
    </recommendedName>
</protein>
<dbReference type="Pfam" id="PF02781">
    <property type="entry name" value="G6PD_C"/>
    <property type="match status" value="1"/>
</dbReference>
<organism evidence="9 10">
    <name type="scientific">Candidatus Taylorbacteria bacterium RIFCSPLOWO2_01_FULL_45_15b</name>
    <dbReference type="NCBI Taxonomy" id="1802319"/>
    <lineage>
        <taxon>Bacteria</taxon>
        <taxon>Candidatus Tayloriibacteriota</taxon>
    </lineage>
</organism>
<dbReference type="SUPFAM" id="SSF51735">
    <property type="entry name" value="NAD(P)-binding Rossmann-fold domains"/>
    <property type="match status" value="1"/>
</dbReference>
<dbReference type="GO" id="GO:0004345">
    <property type="term" value="F:glucose-6-phosphate dehydrogenase activity"/>
    <property type="evidence" value="ECO:0007669"/>
    <property type="project" value="UniProtKB-UniRule"/>
</dbReference>
<dbReference type="PANTHER" id="PTHR23429:SF0">
    <property type="entry name" value="GLUCOSE-6-PHOSPHATE 1-DEHYDROGENASE"/>
    <property type="match status" value="1"/>
</dbReference>
<reference evidence="9 10" key="1">
    <citation type="journal article" date="2016" name="Nat. Commun.">
        <title>Thousands of microbial genomes shed light on interconnected biogeochemical processes in an aquifer system.</title>
        <authorList>
            <person name="Anantharaman K."/>
            <person name="Brown C.T."/>
            <person name="Hug L.A."/>
            <person name="Sharon I."/>
            <person name="Castelle C.J."/>
            <person name="Probst A.J."/>
            <person name="Thomas B.C."/>
            <person name="Singh A."/>
            <person name="Wilkins M.J."/>
            <person name="Karaoz U."/>
            <person name="Brodie E.L."/>
            <person name="Williams K.H."/>
            <person name="Hubbard S.S."/>
            <person name="Banfield J.F."/>
        </authorList>
    </citation>
    <scope>NUCLEOTIDE SEQUENCE [LARGE SCALE GENOMIC DNA]</scope>
</reference>
<proteinExistence type="inferred from homology"/>
<feature type="binding site" evidence="6">
    <location>
        <position position="193"/>
    </location>
    <ligand>
        <name>substrate</name>
    </ligand>
</feature>
<comment type="caution">
    <text evidence="6">Lacks conserved residue(s) required for the propagation of feature annotation.</text>
</comment>
<dbReference type="PANTHER" id="PTHR23429">
    <property type="entry name" value="GLUCOSE-6-PHOSPHATE 1-DEHYDROGENASE G6PD"/>
    <property type="match status" value="1"/>
</dbReference>
<feature type="binding site" evidence="6">
    <location>
        <position position="246"/>
    </location>
    <ligand>
        <name>substrate</name>
    </ligand>
</feature>
<dbReference type="EC" id="1.1.1.49" evidence="6"/>
<dbReference type="AlphaFoldDB" id="A0A1G2NFW0"/>
<feature type="binding site" evidence="6">
    <location>
        <position position="189"/>
    </location>
    <ligand>
        <name>substrate</name>
    </ligand>
</feature>
<feature type="binding site" evidence="6">
    <location>
        <position position="47"/>
    </location>
    <ligand>
        <name>NADP(+)</name>
        <dbReference type="ChEBI" id="CHEBI:58349"/>
    </ligand>
</feature>
<dbReference type="GO" id="GO:0006006">
    <property type="term" value="P:glucose metabolic process"/>
    <property type="evidence" value="ECO:0007669"/>
    <property type="project" value="UniProtKB-KW"/>
</dbReference>
<dbReference type="PIRSF" id="PIRSF000110">
    <property type="entry name" value="G6PD"/>
    <property type="match status" value="1"/>
</dbReference>
<gene>
    <name evidence="6" type="primary">zwf</name>
    <name evidence="9" type="ORF">A2928_03310</name>
</gene>
<evidence type="ECO:0000313" key="10">
    <source>
        <dbReference type="Proteomes" id="UP000176221"/>
    </source>
</evidence>
<name>A0A1G2NFW0_9BACT</name>
<feature type="binding site" evidence="6">
    <location>
        <position position="338"/>
    </location>
    <ligand>
        <name>substrate</name>
    </ligand>
</feature>
<dbReference type="NCBIfam" id="TIGR00871">
    <property type="entry name" value="zwf"/>
    <property type="match status" value="1"/>
</dbReference>
<comment type="catalytic activity">
    <reaction evidence="6">
        <text>D-glucose 6-phosphate + NADP(+) = 6-phospho-D-glucono-1,5-lactone + NADPH + H(+)</text>
        <dbReference type="Rhea" id="RHEA:15841"/>
        <dbReference type="ChEBI" id="CHEBI:15378"/>
        <dbReference type="ChEBI" id="CHEBI:57783"/>
        <dbReference type="ChEBI" id="CHEBI:57955"/>
        <dbReference type="ChEBI" id="CHEBI:58349"/>
        <dbReference type="ChEBI" id="CHEBI:61548"/>
        <dbReference type="EC" id="1.1.1.49"/>
    </reaction>
</comment>
<dbReference type="HAMAP" id="MF_00966">
    <property type="entry name" value="G6PD"/>
    <property type="match status" value="1"/>
</dbReference>
<evidence type="ECO:0000313" key="9">
    <source>
        <dbReference type="EMBL" id="OHA34977.1"/>
    </source>
</evidence>
<keyword evidence="4 6" id="KW-0560">Oxidoreductase</keyword>